<evidence type="ECO:0000256" key="1">
    <source>
        <dbReference type="ARBA" id="ARBA00023002"/>
    </source>
</evidence>
<dbReference type="GO" id="GO:0070403">
    <property type="term" value="F:NAD+ binding"/>
    <property type="evidence" value="ECO:0007669"/>
    <property type="project" value="TreeGrafter"/>
</dbReference>
<name>A0A4R5K7Q7_9BACL</name>
<gene>
    <name evidence="4" type="ORF">E1757_33965</name>
</gene>
<dbReference type="GO" id="GO:0006571">
    <property type="term" value="P:tyrosine biosynthetic process"/>
    <property type="evidence" value="ECO:0007669"/>
    <property type="project" value="TreeGrafter"/>
</dbReference>
<feature type="domain" description="Phosphogluconate dehydrogenase (decarboxylating) C-terminal" evidence="3">
    <location>
        <begin position="121"/>
        <end position="273"/>
    </location>
</feature>
<dbReference type="InterPro" id="IPR006115">
    <property type="entry name" value="6PGDH_NADP-bd"/>
</dbReference>
<dbReference type="AlphaFoldDB" id="A0A4R5K7Q7"/>
<evidence type="ECO:0000313" key="4">
    <source>
        <dbReference type="EMBL" id="TDF90517.1"/>
    </source>
</evidence>
<dbReference type="OrthoDB" id="1677316at2"/>
<keyword evidence="1" id="KW-0560">Oxidoreductase</keyword>
<dbReference type="Proteomes" id="UP000295636">
    <property type="component" value="Unassembled WGS sequence"/>
</dbReference>
<evidence type="ECO:0000313" key="5">
    <source>
        <dbReference type="Proteomes" id="UP000295636"/>
    </source>
</evidence>
<evidence type="ECO:0000259" key="3">
    <source>
        <dbReference type="Pfam" id="PF16896"/>
    </source>
</evidence>
<sequence>MMKVALIGAGGKMGCRLAANLLKTAYELACVEVSEQGTVRLAEIGLAPVSLDSALDGAGAVILAVPDTVIGRVAGDIVPRLQPDTLLLVLDPAAAFLGQLPERGDVAYMAAHPCHPPLFSDETSPEARRDFFGGVAAKQSVVCALIQGDEAHYRTGKQLVEAIYAPVARIHRITLEQMAMMEPTMAETIGATVAVLAREAMDEAVRRGVPEAAARDFMLGHMNILLAVAFGEAKNPLSDACQIAVEYGKQHLIRDNWRSLFEPESVREQIQMMLNLDEWALHKAKDKEVRP</sequence>
<dbReference type="GO" id="GO:0050661">
    <property type="term" value="F:NADP binding"/>
    <property type="evidence" value="ECO:0007669"/>
    <property type="project" value="InterPro"/>
</dbReference>
<proteinExistence type="predicted"/>
<dbReference type="SUPFAM" id="SSF51735">
    <property type="entry name" value="NAD(P)-binding Rossmann-fold domains"/>
    <property type="match status" value="1"/>
</dbReference>
<feature type="domain" description="6-phosphogluconate dehydrogenase NADP-binding" evidence="2">
    <location>
        <begin position="3"/>
        <end position="87"/>
    </location>
</feature>
<evidence type="ECO:0000259" key="2">
    <source>
        <dbReference type="Pfam" id="PF03446"/>
    </source>
</evidence>
<comment type="caution">
    <text evidence="4">The sequence shown here is derived from an EMBL/GenBank/DDBJ whole genome shotgun (WGS) entry which is preliminary data.</text>
</comment>
<accession>A0A4R5K7Q7</accession>
<dbReference type="Pfam" id="PF16896">
    <property type="entry name" value="PGDH_C"/>
    <property type="match status" value="1"/>
</dbReference>
<organism evidence="4 5">
    <name type="scientific">Paenibacillus piri</name>
    <dbReference type="NCBI Taxonomy" id="2547395"/>
    <lineage>
        <taxon>Bacteria</taxon>
        <taxon>Bacillati</taxon>
        <taxon>Bacillota</taxon>
        <taxon>Bacilli</taxon>
        <taxon>Bacillales</taxon>
        <taxon>Paenibacillaceae</taxon>
        <taxon>Paenibacillus</taxon>
    </lineage>
</organism>
<dbReference type="Gene3D" id="1.10.3640.10">
    <property type="entry name" value="Semialdehyde dehydrogenase-like, C-terminal"/>
    <property type="match status" value="1"/>
</dbReference>
<dbReference type="PANTHER" id="PTHR21363">
    <property type="entry name" value="PREPHENATE DEHYDROGENASE"/>
    <property type="match status" value="1"/>
</dbReference>
<dbReference type="InterPro" id="IPR031663">
    <property type="entry name" value="PGDH_C"/>
</dbReference>
<reference evidence="4 5" key="1">
    <citation type="submission" date="2019-03" db="EMBL/GenBank/DDBJ databases">
        <title>This is whole genome sequence of Paenibacillus sp MS74 strain.</title>
        <authorList>
            <person name="Trinh H.N."/>
        </authorList>
    </citation>
    <scope>NUCLEOTIDE SEQUENCE [LARGE SCALE GENOMIC DNA]</scope>
    <source>
        <strain evidence="4 5">MS74</strain>
    </source>
</reference>
<dbReference type="Gene3D" id="3.40.50.720">
    <property type="entry name" value="NAD(P)-binding Rossmann-like Domain"/>
    <property type="match status" value="1"/>
</dbReference>
<protein>
    <submittedName>
        <fullName evidence="4">Semialdehyde dehydrogenase</fullName>
    </submittedName>
</protein>
<dbReference type="InterPro" id="IPR036291">
    <property type="entry name" value="NAD(P)-bd_dom_sf"/>
</dbReference>
<dbReference type="PANTHER" id="PTHR21363:SF0">
    <property type="entry name" value="PREPHENATE DEHYDROGENASE [NADP(+)]"/>
    <property type="match status" value="1"/>
</dbReference>
<keyword evidence="5" id="KW-1185">Reference proteome</keyword>
<dbReference type="EMBL" id="SMRT01000033">
    <property type="protein sequence ID" value="TDF90517.1"/>
    <property type="molecule type" value="Genomic_DNA"/>
</dbReference>
<dbReference type="InterPro" id="IPR050812">
    <property type="entry name" value="Preph/Arog_dehydrog"/>
</dbReference>
<dbReference type="InterPro" id="IPR037161">
    <property type="entry name" value="Semialdehyde_DH-like_C"/>
</dbReference>
<dbReference type="GO" id="GO:0008977">
    <property type="term" value="F:prephenate dehydrogenase (NAD+) activity"/>
    <property type="evidence" value="ECO:0007669"/>
    <property type="project" value="TreeGrafter"/>
</dbReference>
<dbReference type="Pfam" id="PF03446">
    <property type="entry name" value="NAD_binding_2"/>
    <property type="match status" value="1"/>
</dbReference>